<dbReference type="Gene3D" id="2.30.180.10">
    <property type="entry name" value="FAS1 domain"/>
    <property type="match status" value="1"/>
</dbReference>
<dbReference type="PANTHER" id="PTHR10900:SF77">
    <property type="entry name" value="FI19380P1"/>
    <property type="match status" value="1"/>
</dbReference>
<evidence type="ECO:0000313" key="3">
    <source>
        <dbReference type="Proteomes" id="UP000094828"/>
    </source>
</evidence>
<comment type="caution">
    <text evidence="2">The sequence shown here is derived from an EMBL/GenBank/DDBJ whole genome shotgun (WGS) entry which is preliminary data.</text>
</comment>
<dbReference type="FunFam" id="2.30.180.10:FF:000019">
    <property type="entry name" value="Cell surface lipoprotein"/>
    <property type="match status" value="1"/>
</dbReference>
<dbReference type="PANTHER" id="PTHR10900">
    <property type="entry name" value="PERIOSTIN-RELATED"/>
    <property type="match status" value="1"/>
</dbReference>
<keyword evidence="3" id="KW-1185">Reference proteome</keyword>
<dbReference type="PROSITE" id="PS50213">
    <property type="entry name" value="FAS1"/>
    <property type="match status" value="1"/>
</dbReference>
<dbReference type="SUPFAM" id="SSF82153">
    <property type="entry name" value="FAS1 domain"/>
    <property type="match status" value="1"/>
</dbReference>
<protein>
    <submittedName>
        <fullName evidence="2">Beta-Ig-H3/fasciclin</fullName>
    </submittedName>
</protein>
<dbReference type="SMART" id="SM00554">
    <property type="entry name" value="FAS1"/>
    <property type="match status" value="1"/>
</dbReference>
<dbReference type="EMBL" id="LYDR01000004">
    <property type="protein sequence ID" value="ODA36770.1"/>
    <property type="molecule type" value="Genomic_DNA"/>
</dbReference>
<accession>A0A1C3EU08</accession>
<name>A0A1C3EU08_9PLAN</name>
<dbReference type="InterPro" id="IPR000782">
    <property type="entry name" value="FAS1_domain"/>
</dbReference>
<feature type="domain" description="FAS1" evidence="1">
    <location>
        <begin position="17"/>
        <end position="148"/>
    </location>
</feature>
<dbReference type="Pfam" id="PF02469">
    <property type="entry name" value="Fasciclin"/>
    <property type="match status" value="1"/>
</dbReference>
<dbReference type="GO" id="GO:0005615">
    <property type="term" value="C:extracellular space"/>
    <property type="evidence" value="ECO:0007669"/>
    <property type="project" value="TreeGrafter"/>
</dbReference>
<proteinExistence type="predicted"/>
<reference evidence="2 3" key="1">
    <citation type="submission" date="2016-05" db="EMBL/GenBank/DDBJ databases">
        <title>Genomic and physiological characterization of Planctopirus sp. isolated from fresh water lake.</title>
        <authorList>
            <person name="Subhash Y."/>
            <person name="Ramana C."/>
        </authorList>
    </citation>
    <scope>NUCLEOTIDE SEQUENCE [LARGE SCALE GENOMIC DNA]</scope>
    <source>
        <strain evidence="2 3">JC280</strain>
    </source>
</reference>
<evidence type="ECO:0000313" key="2">
    <source>
        <dbReference type="EMBL" id="ODA36770.1"/>
    </source>
</evidence>
<organism evidence="2 3">
    <name type="scientific">Planctopirus hydrillae</name>
    <dbReference type="NCBI Taxonomy" id="1841610"/>
    <lineage>
        <taxon>Bacteria</taxon>
        <taxon>Pseudomonadati</taxon>
        <taxon>Planctomycetota</taxon>
        <taxon>Planctomycetia</taxon>
        <taxon>Planctomycetales</taxon>
        <taxon>Planctomycetaceae</taxon>
        <taxon>Planctopirus</taxon>
    </lineage>
</organism>
<evidence type="ECO:0000259" key="1">
    <source>
        <dbReference type="PROSITE" id="PS50213"/>
    </source>
</evidence>
<dbReference type="InterPro" id="IPR036378">
    <property type="entry name" value="FAS1_dom_sf"/>
</dbReference>
<sequence>MPEAPAPPAEAAPAAKGGDIVDVAVGAGSFNTLVAAVKAGGLVETLKGPGPFTVFAPTDEAFAKLGDAAIADLLKPENKAKLVAILTYHVVPGKVLAADVVKLKEAKTVQGGVLKIDTTDGVKVNSSKVVKTDIGASNGVIHVIDTVLIP</sequence>
<dbReference type="InterPro" id="IPR050904">
    <property type="entry name" value="Adhesion/Biosynth-related"/>
</dbReference>
<dbReference type="RefSeq" id="WP_068845314.1">
    <property type="nucleotide sequence ID" value="NZ_LYDR01000004.1"/>
</dbReference>
<dbReference type="Proteomes" id="UP000094828">
    <property type="component" value="Unassembled WGS sequence"/>
</dbReference>
<gene>
    <name evidence="2" type="ORF">A6X21_15585</name>
</gene>
<dbReference type="STRING" id="1841610.A6X21_15585"/>
<dbReference type="AlphaFoldDB" id="A0A1C3EU08"/>